<dbReference type="Proteomes" id="UP000807371">
    <property type="component" value="Unassembled WGS sequence"/>
</dbReference>
<keyword evidence="6" id="KW-1185">Reference proteome</keyword>
<dbReference type="EMBL" id="JACYXC010000001">
    <property type="protein sequence ID" value="MBH5333465.1"/>
    <property type="molecule type" value="Genomic_DNA"/>
</dbReference>
<comment type="caution">
    <text evidence="5">The sequence shown here is derived from an EMBL/GenBank/DDBJ whole genome shotgun (WGS) entry which is preliminary data.</text>
</comment>
<dbReference type="PROSITE" id="PS50977">
    <property type="entry name" value="HTH_TETR_2"/>
    <property type="match status" value="1"/>
</dbReference>
<sequence length="250" mass="27079">MVGVKSGGPGRVPDGRSSRWTAHRAARREEFVDAALRALAVHGPDLHIGHVAEQAGVSKPVLYRQFADKADLLAALQERGVAMLVVRVAPALDDGLPPLERVRGAIDGFFSLLEEHPNLYRLAARTVPAGPGGGGSGVRTGKALTAAELTRVFDEALHHLGLDTRGAEPWAHAVVGMVHNTAEWWLEKRPMNRQEIVDRLTEMVWAAIDGFLRGYGIELDPKSPIGPDQMMAAARRHPRWPAAAASDEEL</sequence>
<dbReference type="InterPro" id="IPR036271">
    <property type="entry name" value="Tet_transcr_reg_TetR-rel_C_sf"/>
</dbReference>
<dbReference type="PANTHER" id="PTHR30055">
    <property type="entry name" value="HTH-TYPE TRANSCRIPTIONAL REGULATOR RUTR"/>
    <property type="match status" value="1"/>
</dbReference>
<dbReference type="Gene3D" id="1.10.357.10">
    <property type="entry name" value="Tetracycline Repressor, domain 2"/>
    <property type="match status" value="1"/>
</dbReference>
<dbReference type="PANTHER" id="PTHR30055:SF160">
    <property type="entry name" value="TRANSCRIPTIONAL REGULATORY PROTEIN (PROBABLY ASNC-FAMILY)-RELATED"/>
    <property type="match status" value="1"/>
</dbReference>
<proteinExistence type="predicted"/>
<evidence type="ECO:0000259" key="4">
    <source>
        <dbReference type="PROSITE" id="PS50977"/>
    </source>
</evidence>
<dbReference type="InterPro" id="IPR045823">
    <property type="entry name" value="TetR_C_32"/>
</dbReference>
<evidence type="ECO:0000313" key="5">
    <source>
        <dbReference type="EMBL" id="MBH5333465.1"/>
    </source>
</evidence>
<feature type="DNA-binding region" description="H-T-H motif" evidence="2">
    <location>
        <begin position="47"/>
        <end position="66"/>
    </location>
</feature>
<evidence type="ECO:0000313" key="6">
    <source>
        <dbReference type="Proteomes" id="UP000807371"/>
    </source>
</evidence>
<protein>
    <submittedName>
        <fullName evidence="5">TetR/AcrR family transcriptional regulator</fullName>
    </submittedName>
</protein>
<dbReference type="Pfam" id="PF00440">
    <property type="entry name" value="TetR_N"/>
    <property type="match status" value="1"/>
</dbReference>
<evidence type="ECO:0000256" key="3">
    <source>
        <dbReference type="SAM" id="MobiDB-lite"/>
    </source>
</evidence>
<reference evidence="5 6" key="1">
    <citation type="submission" date="2020-09" db="EMBL/GenBank/DDBJ databases">
        <title>Biosynthesis of the nuclear factor of activated T cells inhibitor NFAT-133 and its congeners in Streptomyces pactum.</title>
        <authorList>
            <person name="Zhou W."/>
            <person name="Posri P."/>
            <person name="Abugrain M.E."/>
            <person name="Weisberg A.J."/>
            <person name="Chang J.H."/>
            <person name="Mahmud T."/>
        </authorList>
    </citation>
    <scope>NUCLEOTIDE SEQUENCE [LARGE SCALE GENOMIC DNA]</scope>
    <source>
        <strain evidence="5 6">ATCC 27456</strain>
    </source>
</reference>
<dbReference type="InterPro" id="IPR050109">
    <property type="entry name" value="HTH-type_TetR-like_transc_reg"/>
</dbReference>
<keyword evidence="1 2" id="KW-0238">DNA-binding</keyword>
<dbReference type="PRINTS" id="PR00455">
    <property type="entry name" value="HTHTETR"/>
</dbReference>
<dbReference type="SUPFAM" id="SSF46689">
    <property type="entry name" value="Homeodomain-like"/>
    <property type="match status" value="1"/>
</dbReference>
<dbReference type="Pfam" id="PF19344">
    <property type="entry name" value="TetR_C_32"/>
    <property type="match status" value="1"/>
</dbReference>
<feature type="compositionally biased region" description="Gly residues" evidence="3">
    <location>
        <begin position="1"/>
        <end position="10"/>
    </location>
</feature>
<organism evidence="5 6">
    <name type="scientific">Streptomyces pactum</name>
    <dbReference type="NCBI Taxonomy" id="68249"/>
    <lineage>
        <taxon>Bacteria</taxon>
        <taxon>Bacillati</taxon>
        <taxon>Actinomycetota</taxon>
        <taxon>Actinomycetes</taxon>
        <taxon>Kitasatosporales</taxon>
        <taxon>Streptomycetaceae</taxon>
        <taxon>Streptomyces</taxon>
    </lineage>
</organism>
<gene>
    <name evidence="5" type="ORF">IHE55_01065</name>
</gene>
<feature type="region of interest" description="Disordered" evidence="3">
    <location>
        <begin position="1"/>
        <end position="20"/>
    </location>
</feature>
<evidence type="ECO:0000256" key="2">
    <source>
        <dbReference type="PROSITE-ProRule" id="PRU00335"/>
    </source>
</evidence>
<evidence type="ECO:0000256" key="1">
    <source>
        <dbReference type="ARBA" id="ARBA00023125"/>
    </source>
</evidence>
<dbReference type="InterPro" id="IPR001647">
    <property type="entry name" value="HTH_TetR"/>
</dbReference>
<dbReference type="InterPro" id="IPR009057">
    <property type="entry name" value="Homeodomain-like_sf"/>
</dbReference>
<accession>A0ABS0NE39</accession>
<dbReference type="SUPFAM" id="SSF48498">
    <property type="entry name" value="Tetracyclin repressor-like, C-terminal domain"/>
    <property type="match status" value="1"/>
</dbReference>
<feature type="domain" description="HTH tetR-type" evidence="4">
    <location>
        <begin position="25"/>
        <end position="84"/>
    </location>
</feature>
<name>A0ABS0NE39_9ACTN</name>